<dbReference type="EMBL" id="MDZA01000417">
    <property type="protein sequence ID" value="OGX83317.1"/>
    <property type="molecule type" value="Genomic_DNA"/>
</dbReference>
<name>A0A1G1SXG9_9BACT</name>
<dbReference type="PANTHER" id="PTHR34107">
    <property type="entry name" value="SLL0198 PROTEIN-RELATED"/>
    <property type="match status" value="1"/>
</dbReference>
<feature type="domain" description="Putative restriction endonuclease" evidence="1">
    <location>
        <begin position="17"/>
        <end position="188"/>
    </location>
</feature>
<evidence type="ECO:0000313" key="2">
    <source>
        <dbReference type="EMBL" id="OGX83317.1"/>
    </source>
</evidence>
<dbReference type="Gene3D" id="3.90.1570.10">
    <property type="entry name" value="tt1808, chain A"/>
    <property type="match status" value="1"/>
</dbReference>
<protein>
    <recommendedName>
        <fullName evidence="1">Putative restriction endonuclease domain-containing protein</fullName>
    </recommendedName>
</protein>
<dbReference type="SUPFAM" id="SSF52980">
    <property type="entry name" value="Restriction endonuclease-like"/>
    <property type="match status" value="1"/>
</dbReference>
<dbReference type="CDD" id="cd06260">
    <property type="entry name" value="DUF820-like"/>
    <property type="match status" value="1"/>
</dbReference>
<dbReference type="AlphaFoldDB" id="A0A1G1SXG9"/>
<proteinExistence type="predicted"/>
<dbReference type="PANTHER" id="PTHR34107:SF7">
    <property type="entry name" value="SLR2092 PROTEIN"/>
    <property type="match status" value="1"/>
</dbReference>
<reference evidence="2 3" key="1">
    <citation type="submission" date="2016-08" db="EMBL/GenBank/DDBJ databases">
        <title>Hymenobacter coccineus sp. nov., Hymenobacter lapidarius sp. nov. and Hymenobacter glacialis sp. nov., isolated from Antarctic soil.</title>
        <authorList>
            <person name="Sedlacek I."/>
            <person name="Kralova S."/>
            <person name="Kyrova K."/>
            <person name="Maslanova I."/>
            <person name="Stankova E."/>
            <person name="Vrbovska V."/>
            <person name="Nemec M."/>
            <person name="Bartak M."/>
            <person name="Svec P."/>
            <person name="Busse H.-J."/>
            <person name="Pantucek R."/>
        </authorList>
    </citation>
    <scope>NUCLEOTIDE SEQUENCE [LARGE SCALE GENOMIC DNA]</scope>
    <source>
        <strain evidence="2 3">CCM 8649</strain>
    </source>
</reference>
<dbReference type="InterPro" id="IPR008538">
    <property type="entry name" value="Uma2"/>
</dbReference>
<evidence type="ECO:0000313" key="3">
    <source>
        <dbReference type="Proteomes" id="UP000177506"/>
    </source>
</evidence>
<dbReference type="Pfam" id="PF05685">
    <property type="entry name" value="Uma2"/>
    <property type="match status" value="1"/>
</dbReference>
<organism evidence="2 3">
    <name type="scientific">Hymenobacter coccineus</name>
    <dbReference type="NCBI Taxonomy" id="1908235"/>
    <lineage>
        <taxon>Bacteria</taxon>
        <taxon>Pseudomonadati</taxon>
        <taxon>Bacteroidota</taxon>
        <taxon>Cytophagia</taxon>
        <taxon>Cytophagales</taxon>
        <taxon>Hymenobacteraceae</taxon>
        <taxon>Hymenobacter</taxon>
    </lineage>
</organism>
<keyword evidence="3" id="KW-1185">Reference proteome</keyword>
<dbReference type="OrthoDB" id="9799703at2"/>
<accession>A0A1G1SXG9</accession>
<sequence length="195" mass="21537">MDVIKLKTPVLDRLTDAEFYEFCQDHRDLRIERDATHQITIMPPASSETGASNGHLTRLLGNWNEQAGLGIVFDSSAGFTLSTGAMLSPDASWVAQARWDALATDDRRGFARLCPDFVAELLSPSDRLTDTMRKMEHWLEAGAQLGWLLAPAGETVFIFAPGQPVRTVQGFDQLLSGEPVLPGFALELRRLRPVS</sequence>
<evidence type="ECO:0000259" key="1">
    <source>
        <dbReference type="Pfam" id="PF05685"/>
    </source>
</evidence>
<dbReference type="InterPro" id="IPR011335">
    <property type="entry name" value="Restrct_endonuc-II-like"/>
</dbReference>
<comment type="caution">
    <text evidence="2">The sequence shown here is derived from an EMBL/GenBank/DDBJ whole genome shotgun (WGS) entry which is preliminary data.</text>
</comment>
<dbReference type="RefSeq" id="WP_070746212.1">
    <property type="nucleotide sequence ID" value="NZ_MDZA01000417.1"/>
</dbReference>
<dbReference type="Proteomes" id="UP000177506">
    <property type="component" value="Unassembled WGS sequence"/>
</dbReference>
<dbReference type="InterPro" id="IPR012296">
    <property type="entry name" value="Nuclease_put_TT1808"/>
</dbReference>
<gene>
    <name evidence="2" type="ORF">BEN49_12545</name>
</gene>